<dbReference type="GO" id="GO:0042729">
    <property type="term" value="C:DASH complex"/>
    <property type="evidence" value="ECO:0007669"/>
    <property type="project" value="TreeGrafter"/>
</dbReference>
<keyword evidence="2" id="KW-1185">Reference proteome</keyword>
<gene>
    <name evidence="1" type="ORF">EHS24_007030</name>
</gene>
<dbReference type="GeneID" id="39591573"/>
<comment type="caution">
    <text evidence="1">The sequence shown here is derived from an EMBL/GenBank/DDBJ whole genome shotgun (WGS) entry which is preliminary data.</text>
</comment>
<dbReference type="GO" id="GO:0008608">
    <property type="term" value="P:attachment of spindle microtubules to kinetochore"/>
    <property type="evidence" value="ECO:0007669"/>
    <property type="project" value="InterPro"/>
</dbReference>
<dbReference type="OrthoDB" id="3358869at2759"/>
<proteinExistence type="predicted"/>
<dbReference type="PANTHER" id="PTHR28289">
    <property type="entry name" value="DASH COMPLEX SUBUNIT HSK3"/>
    <property type="match status" value="1"/>
</dbReference>
<sequence length="81" mass="9064">MSTQHSTKARHYAALAARIRELRGNLDETEQLMGHMSDHLLGMRKLAAANGAQFMAVSRLLDVELTEAKEAEMARQAQQEQ</sequence>
<dbReference type="AlphaFoldDB" id="A0A427XWZ3"/>
<dbReference type="PANTHER" id="PTHR28289:SF1">
    <property type="entry name" value="DASH COMPLEX SUBUNIT HSK3"/>
    <property type="match status" value="1"/>
</dbReference>
<accession>A0A427XWZ3</accession>
<dbReference type="GO" id="GO:0051010">
    <property type="term" value="F:microtubule plus-end binding"/>
    <property type="evidence" value="ECO:0007669"/>
    <property type="project" value="TreeGrafter"/>
</dbReference>
<reference evidence="1 2" key="1">
    <citation type="submission" date="2018-11" db="EMBL/GenBank/DDBJ databases">
        <title>Genome sequence of Apiotrichum porosum DSM 27194.</title>
        <authorList>
            <person name="Aliyu H."/>
            <person name="Gorte O."/>
            <person name="Ochsenreither K."/>
        </authorList>
    </citation>
    <scope>NUCLEOTIDE SEQUENCE [LARGE SCALE GENOMIC DNA]</scope>
    <source>
        <strain evidence="1 2">DSM 27194</strain>
    </source>
</reference>
<name>A0A427XWZ3_9TREE</name>
<evidence type="ECO:0000313" key="1">
    <source>
        <dbReference type="EMBL" id="RSH83352.1"/>
    </source>
</evidence>
<dbReference type="Pfam" id="PF08227">
    <property type="entry name" value="DASH_Hsk3"/>
    <property type="match status" value="1"/>
</dbReference>
<dbReference type="InterPro" id="IPR013183">
    <property type="entry name" value="Hsk3-like"/>
</dbReference>
<dbReference type="RefSeq" id="XP_028477304.1">
    <property type="nucleotide sequence ID" value="XM_028622412.1"/>
</dbReference>
<dbReference type="Proteomes" id="UP000279236">
    <property type="component" value="Unassembled WGS sequence"/>
</dbReference>
<dbReference type="InterPro" id="IPR042332">
    <property type="entry name" value="Hsk3"/>
</dbReference>
<organism evidence="1 2">
    <name type="scientific">Apiotrichum porosum</name>
    <dbReference type="NCBI Taxonomy" id="105984"/>
    <lineage>
        <taxon>Eukaryota</taxon>
        <taxon>Fungi</taxon>
        <taxon>Dikarya</taxon>
        <taxon>Basidiomycota</taxon>
        <taxon>Agaricomycotina</taxon>
        <taxon>Tremellomycetes</taxon>
        <taxon>Trichosporonales</taxon>
        <taxon>Trichosporonaceae</taxon>
        <taxon>Apiotrichum</taxon>
    </lineage>
</organism>
<evidence type="ECO:0000313" key="2">
    <source>
        <dbReference type="Proteomes" id="UP000279236"/>
    </source>
</evidence>
<protein>
    <submittedName>
        <fullName evidence="1">Uncharacterized protein</fullName>
    </submittedName>
</protein>
<dbReference type="EMBL" id="RSCE01000004">
    <property type="protein sequence ID" value="RSH83352.1"/>
    <property type="molecule type" value="Genomic_DNA"/>
</dbReference>